<evidence type="ECO:0000256" key="1">
    <source>
        <dbReference type="ARBA" id="ARBA00004141"/>
    </source>
</evidence>
<evidence type="ECO:0000256" key="6">
    <source>
        <dbReference type="SAM" id="Phobius"/>
    </source>
</evidence>
<dbReference type="EMBL" id="DXHL01000031">
    <property type="protein sequence ID" value="HIW11134.1"/>
    <property type="molecule type" value="Genomic_DNA"/>
</dbReference>
<evidence type="ECO:0000313" key="8">
    <source>
        <dbReference type="EMBL" id="HIW11134.1"/>
    </source>
</evidence>
<evidence type="ECO:0000256" key="4">
    <source>
        <dbReference type="ARBA" id="ARBA00022989"/>
    </source>
</evidence>
<dbReference type="SUPFAM" id="SSF103481">
    <property type="entry name" value="Multidrug resistance efflux transporter EmrE"/>
    <property type="match status" value="2"/>
</dbReference>
<reference evidence="8" key="1">
    <citation type="journal article" date="2021" name="PeerJ">
        <title>Extensive microbial diversity within the chicken gut microbiome revealed by metagenomics and culture.</title>
        <authorList>
            <person name="Gilroy R."/>
            <person name="Ravi A."/>
            <person name="Getino M."/>
            <person name="Pursley I."/>
            <person name="Horton D.L."/>
            <person name="Alikhan N.F."/>
            <person name="Baker D."/>
            <person name="Gharbi K."/>
            <person name="Hall N."/>
            <person name="Watson M."/>
            <person name="Adriaenssens E.M."/>
            <person name="Foster-Nyarko E."/>
            <person name="Jarju S."/>
            <person name="Secka A."/>
            <person name="Antonio M."/>
            <person name="Oren A."/>
            <person name="Chaudhuri R.R."/>
            <person name="La Ragione R."/>
            <person name="Hildebrand F."/>
            <person name="Pallen M.J."/>
        </authorList>
    </citation>
    <scope>NUCLEOTIDE SEQUENCE</scope>
    <source>
        <strain evidence="8">ChiBcec15-1070</strain>
    </source>
</reference>
<feature type="transmembrane region" description="Helical" evidence="6">
    <location>
        <begin position="7"/>
        <end position="26"/>
    </location>
</feature>
<evidence type="ECO:0000256" key="3">
    <source>
        <dbReference type="ARBA" id="ARBA00022692"/>
    </source>
</evidence>
<feature type="domain" description="EamA" evidence="7">
    <location>
        <begin position="150"/>
        <end position="284"/>
    </location>
</feature>
<dbReference type="Pfam" id="PF00892">
    <property type="entry name" value="EamA"/>
    <property type="match status" value="2"/>
</dbReference>
<feature type="transmembrane region" description="Helical" evidence="6">
    <location>
        <begin position="38"/>
        <end position="56"/>
    </location>
</feature>
<protein>
    <submittedName>
        <fullName evidence="8">DMT family transporter</fullName>
    </submittedName>
</protein>
<keyword evidence="4 6" id="KW-1133">Transmembrane helix</keyword>
<comment type="similarity">
    <text evidence="2">Belongs to the EamA transporter family.</text>
</comment>
<feature type="domain" description="EamA" evidence="7">
    <location>
        <begin position="6"/>
        <end position="139"/>
    </location>
</feature>
<keyword evidence="3 6" id="KW-0812">Transmembrane</keyword>
<dbReference type="Gene3D" id="1.10.3730.20">
    <property type="match status" value="1"/>
</dbReference>
<feature type="transmembrane region" description="Helical" evidence="6">
    <location>
        <begin position="68"/>
        <end position="87"/>
    </location>
</feature>
<dbReference type="InterPro" id="IPR000620">
    <property type="entry name" value="EamA_dom"/>
</dbReference>
<organism evidence="8 9">
    <name type="scientific">Candidatus Rikenella faecigallinarum</name>
    <dbReference type="NCBI Taxonomy" id="2838745"/>
    <lineage>
        <taxon>Bacteria</taxon>
        <taxon>Pseudomonadati</taxon>
        <taxon>Bacteroidota</taxon>
        <taxon>Bacteroidia</taxon>
        <taxon>Bacteroidales</taxon>
        <taxon>Rikenellaceae</taxon>
        <taxon>Rikenella</taxon>
    </lineage>
</organism>
<gene>
    <name evidence="8" type="ORF">H9888_06525</name>
</gene>
<evidence type="ECO:0000256" key="2">
    <source>
        <dbReference type="ARBA" id="ARBA00007362"/>
    </source>
</evidence>
<feature type="transmembrane region" description="Helical" evidence="6">
    <location>
        <begin position="182"/>
        <end position="203"/>
    </location>
</feature>
<accession>A0A9D1TZC5</accession>
<dbReference type="GO" id="GO:0016020">
    <property type="term" value="C:membrane"/>
    <property type="evidence" value="ECO:0007669"/>
    <property type="project" value="UniProtKB-SubCell"/>
</dbReference>
<comment type="caution">
    <text evidence="8">The sequence shown here is derived from an EMBL/GenBank/DDBJ whole genome shotgun (WGS) entry which is preliminary data.</text>
</comment>
<evidence type="ECO:0000259" key="7">
    <source>
        <dbReference type="Pfam" id="PF00892"/>
    </source>
</evidence>
<dbReference type="InterPro" id="IPR037185">
    <property type="entry name" value="EmrE-like"/>
</dbReference>
<feature type="transmembrane region" description="Helical" evidence="6">
    <location>
        <begin position="209"/>
        <end position="230"/>
    </location>
</feature>
<feature type="transmembrane region" description="Helical" evidence="6">
    <location>
        <begin position="273"/>
        <end position="294"/>
    </location>
</feature>
<feature type="transmembrane region" description="Helical" evidence="6">
    <location>
        <begin position="122"/>
        <end position="141"/>
    </location>
</feature>
<dbReference type="Proteomes" id="UP000823926">
    <property type="component" value="Unassembled WGS sequence"/>
</dbReference>
<dbReference type="PANTHER" id="PTHR32322">
    <property type="entry name" value="INNER MEMBRANE TRANSPORTER"/>
    <property type="match status" value="1"/>
</dbReference>
<evidence type="ECO:0000313" key="9">
    <source>
        <dbReference type="Proteomes" id="UP000823926"/>
    </source>
</evidence>
<dbReference type="PANTHER" id="PTHR32322:SF2">
    <property type="entry name" value="EAMA DOMAIN-CONTAINING PROTEIN"/>
    <property type="match status" value="1"/>
</dbReference>
<feature type="transmembrane region" description="Helical" evidence="6">
    <location>
        <begin position="147"/>
        <end position="170"/>
    </location>
</feature>
<feature type="transmembrane region" description="Helical" evidence="6">
    <location>
        <begin position="93"/>
        <end position="115"/>
    </location>
</feature>
<name>A0A9D1TZC5_9BACT</name>
<keyword evidence="5 6" id="KW-0472">Membrane</keyword>
<reference evidence="8" key="2">
    <citation type="submission" date="2021-04" db="EMBL/GenBank/DDBJ databases">
        <authorList>
            <person name="Gilroy R."/>
        </authorList>
    </citation>
    <scope>NUCLEOTIDE SEQUENCE</scope>
    <source>
        <strain evidence="8">ChiBcec15-1070</strain>
    </source>
</reference>
<proteinExistence type="inferred from homology"/>
<comment type="subcellular location">
    <subcellularLocation>
        <location evidence="1">Membrane</location>
        <topology evidence="1">Multi-pass membrane protein</topology>
    </subcellularLocation>
</comment>
<dbReference type="InterPro" id="IPR050638">
    <property type="entry name" value="AA-Vitamin_Transporters"/>
</dbReference>
<dbReference type="AlphaFoldDB" id="A0A9D1TZC5"/>
<evidence type="ECO:0000256" key="5">
    <source>
        <dbReference type="ARBA" id="ARBA00023136"/>
    </source>
</evidence>
<sequence length="315" mass="34709">MNNTTKGYLYGAVAAATYGMNPLFALPLYEGGMNPDSVLFFRYLLAIPILWAMIRWRGRDFRLQQREVPALVVLGLLMACSSLTLFLSYTYMAAGIASTLLFVYPILVALIMAVFFREKLSLLTALSILLALVGIAMLYRSEGGETLNLVGVSLVMASSLSYAVYLVGVNRPVVRDIPTVKLTFYALLFGFCVFVVRALVKGLTVPDHWYLWVNLLALAVLPTAVSFISTTKAIQYIGSTPTAILGALEPLTAVFFGVTIFGEPLTSRIMGGIFLIVVAVTLIIVGGRIGTYLLRFRKLFPKLPRIRKRQMSNHD</sequence>
<feature type="transmembrane region" description="Helical" evidence="6">
    <location>
        <begin position="242"/>
        <end position="261"/>
    </location>
</feature>